<keyword evidence="2" id="KW-1185">Reference proteome</keyword>
<organism evidence="1 2">
    <name type="scientific">Aquabacterium lacunae</name>
    <dbReference type="NCBI Taxonomy" id="2528630"/>
    <lineage>
        <taxon>Bacteria</taxon>
        <taxon>Pseudomonadati</taxon>
        <taxon>Pseudomonadota</taxon>
        <taxon>Betaproteobacteria</taxon>
        <taxon>Burkholderiales</taxon>
        <taxon>Aquabacterium</taxon>
    </lineage>
</organism>
<dbReference type="Pfam" id="PF11162">
    <property type="entry name" value="DUF2946"/>
    <property type="match status" value="1"/>
</dbReference>
<dbReference type="EMBL" id="SIXI01000003">
    <property type="protein sequence ID" value="TBO31172.1"/>
    <property type="molecule type" value="Genomic_DNA"/>
</dbReference>
<protein>
    <submittedName>
        <fullName evidence="1">DUF2946 domain-containing protein</fullName>
    </submittedName>
</protein>
<dbReference type="AlphaFoldDB" id="A0A4Q9H440"/>
<sequence length="132" mass="14350">MRLRRTLSFANHMRHRPSLILLLTVWLHTVLNVPWHHAQHVADLWPHTTLSAESAAHAGAATDTENHGPDDESHHSQCAWCTVLAHAVLGAPSLQAPPALLTSTSRTAVALPIGPGRQAWRLAWARAPPAST</sequence>
<evidence type="ECO:0000313" key="1">
    <source>
        <dbReference type="EMBL" id="TBO31172.1"/>
    </source>
</evidence>
<dbReference type="Proteomes" id="UP000292120">
    <property type="component" value="Unassembled WGS sequence"/>
</dbReference>
<proteinExistence type="predicted"/>
<evidence type="ECO:0000313" key="2">
    <source>
        <dbReference type="Proteomes" id="UP000292120"/>
    </source>
</evidence>
<accession>A0A4Q9H440</accession>
<comment type="caution">
    <text evidence="1">The sequence shown here is derived from an EMBL/GenBank/DDBJ whole genome shotgun (WGS) entry which is preliminary data.</text>
</comment>
<gene>
    <name evidence="1" type="ORF">EYS42_07935</name>
</gene>
<dbReference type="InterPro" id="IPR021333">
    <property type="entry name" value="DUF2946"/>
</dbReference>
<name>A0A4Q9H440_9BURK</name>
<reference evidence="1 2" key="1">
    <citation type="submission" date="2019-02" db="EMBL/GenBank/DDBJ databases">
        <title>Aquabacterium sp. strain KMB7.</title>
        <authorList>
            <person name="Chen W.-M."/>
        </authorList>
    </citation>
    <scope>NUCLEOTIDE SEQUENCE [LARGE SCALE GENOMIC DNA]</scope>
    <source>
        <strain evidence="1 2">KMB7</strain>
    </source>
</reference>